<accession>A0A2R5GE20</accession>
<comment type="caution">
    <text evidence="2">The sequence shown here is derived from an EMBL/GenBank/DDBJ whole genome shotgun (WGS) entry which is preliminary data.</text>
</comment>
<dbReference type="GO" id="GO:0019441">
    <property type="term" value="P:L-tryptophan catabolic process to kynurenine"/>
    <property type="evidence" value="ECO:0007669"/>
    <property type="project" value="InterPro"/>
</dbReference>
<dbReference type="InterPro" id="IPR007325">
    <property type="entry name" value="KFase/CYL"/>
</dbReference>
<dbReference type="GO" id="GO:0004061">
    <property type="term" value="F:arylformamidase activity"/>
    <property type="evidence" value="ECO:0007669"/>
    <property type="project" value="InterPro"/>
</dbReference>
<gene>
    <name evidence="2" type="ORF">FCC1311_022642</name>
</gene>
<name>A0A2R5GE20_9STRA</name>
<sequence>MDDLEYAQQEEGDRLITRDMLEAAVRKHLNKFSGERQLDALCVRALGASYSREFHRARKFTNTNPPYFTGGAMEYMLSLGVRHLLVDLPSVDREESGPLMPNHSVFFGLEPGCGTA</sequence>
<dbReference type="EMBL" id="BEYU01000018">
    <property type="protein sequence ID" value="GBG26044.1"/>
    <property type="molecule type" value="Genomic_DNA"/>
</dbReference>
<dbReference type="Gene3D" id="3.50.30.50">
    <property type="entry name" value="Putative cyclase"/>
    <property type="match status" value="1"/>
</dbReference>
<comment type="similarity">
    <text evidence="1">Belongs to the Cyclase 1 superfamily.</text>
</comment>
<keyword evidence="3" id="KW-1185">Reference proteome</keyword>
<dbReference type="OrthoDB" id="10386438at2759"/>
<dbReference type="AlphaFoldDB" id="A0A2R5GE20"/>
<organism evidence="2 3">
    <name type="scientific">Hondaea fermentalgiana</name>
    <dbReference type="NCBI Taxonomy" id="2315210"/>
    <lineage>
        <taxon>Eukaryota</taxon>
        <taxon>Sar</taxon>
        <taxon>Stramenopiles</taxon>
        <taxon>Bigyra</taxon>
        <taxon>Labyrinthulomycetes</taxon>
        <taxon>Thraustochytrida</taxon>
        <taxon>Thraustochytriidae</taxon>
        <taxon>Hondaea</taxon>
    </lineage>
</organism>
<evidence type="ECO:0000313" key="3">
    <source>
        <dbReference type="Proteomes" id="UP000241890"/>
    </source>
</evidence>
<dbReference type="Proteomes" id="UP000241890">
    <property type="component" value="Unassembled WGS sequence"/>
</dbReference>
<dbReference type="Pfam" id="PF04199">
    <property type="entry name" value="Cyclase"/>
    <property type="match status" value="1"/>
</dbReference>
<reference evidence="2 3" key="1">
    <citation type="submission" date="2017-12" db="EMBL/GenBank/DDBJ databases">
        <title>Sequencing, de novo assembly and annotation of complete genome of a new Thraustochytrid species, strain FCC1311.</title>
        <authorList>
            <person name="Sedici K."/>
            <person name="Godart F."/>
            <person name="Aiese Cigliano R."/>
            <person name="Sanseverino W."/>
            <person name="Barakat M."/>
            <person name="Ortet P."/>
            <person name="Marechal E."/>
            <person name="Cagnac O."/>
            <person name="Amato A."/>
        </authorList>
    </citation>
    <scope>NUCLEOTIDE SEQUENCE [LARGE SCALE GENOMIC DNA]</scope>
</reference>
<evidence type="ECO:0000313" key="2">
    <source>
        <dbReference type="EMBL" id="GBG26044.1"/>
    </source>
</evidence>
<dbReference type="SUPFAM" id="SSF102198">
    <property type="entry name" value="Putative cyclase"/>
    <property type="match status" value="1"/>
</dbReference>
<dbReference type="InParanoid" id="A0A2R5GE20"/>
<protein>
    <submittedName>
        <fullName evidence="2">Uncharacterized protein</fullName>
    </submittedName>
</protein>
<proteinExistence type="inferred from homology"/>
<dbReference type="InterPro" id="IPR037175">
    <property type="entry name" value="KFase_sf"/>
</dbReference>
<evidence type="ECO:0000256" key="1">
    <source>
        <dbReference type="ARBA" id="ARBA00007865"/>
    </source>
</evidence>